<proteinExistence type="inferred from homology"/>
<keyword evidence="1 3" id="KW-0808">Transferase</keyword>
<dbReference type="Gene3D" id="3.30.930.10">
    <property type="entry name" value="Bira Bifunctional Protein, Domain 2"/>
    <property type="match status" value="1"/>
</dbReference>
<comment type="catalytic activity">
    <reaction evidence="3">
        <text>N(6)-octanoyl-L-lysyl-[glycine-cleavage complex H protein] + L-lysyl-[lipoyl-carrier protein] = N(6)-octanoyl-L-lysyl-[lipoyl-carrier protein] + L-lysyl-[glycine-cleavage complex H protein]</text>
        <dbReference type="Rhea" id="RHEA:20213"/>
        <dbReference type="Rhea" id="RHEA-COMP:10500"/>
        <dbReference type="Rhea" id="RHEA-COMP:10501"/>
        <dbReference type="Rhea" id="RHEA-COMP:10503"/>
        <dbReference type="Rhea" id="RHEA-COMP:10504"/>
        <dbReference type="ChEBI" id="CHEBI:29969"/>
        <dbReference type="ChEBI" id="CHEBI:78809"/>
        <dbReference type="EC" id="2.3.1.204"/>
    </reaction>
</comment>
<evidence type="ECO:0000313" key="6">
    <source>
        <dbReference type="EMBL" id="SDK32154.1"/>
    </source>
</evidence>
<accession>A0A1G9AZ65</accession>
<evidence type="ECO:0000313" key="5">
    <source>
        <dbReference type="EMBL" id="MBP1952064.1"/>
    </source>
</evidence>
<dbReference type="GO" id="GO:0009249">
    <property type="term" value="P:protein lipoylation"/>
    <property type="evidence" value="ECO:0007669"/>
    <property type="project" value="UniProtKB-UniRule"/>
</dbReference>
<dbReference type="RefSeq" id="WP_092597896.1">
    <property type="nucleotide sequence ID" value="NZ_BMCN01000003.1"/>
</dbReference>
<feature type="site" description="Lowers pKa of active site Cys" evidence="3">
    <location>
        <position position="151"/>
    </location>
</feature>
<comment type="pathway">
    <text evidence="3">Protein modification; protein lipoylation via endogenous pathway; protein N(6)-(lipoyl)lysine from octanoyl-[acyl-carrier-protein].</text>
</comment>
<comment type="function">
    <text evidence="3">Catalyzes the amidotransfer (transamidation) of the octanoyl moiety from octanoyl-GcvH to the lipoyl domain of the E2 subunit of lipoate-dependent enzymes.</text>
</comment>
<gene>
    <name evidence="3" type="primary">lipL</name>
    <name evidence="5" type="ORF">J2Z27_001103</name>
    <name evidence="6" type="ORF">SAMN05216187_10730</name>
</gene>
<dbReference type="EC" id="2.3.1.204" evidence="3"/>
<reference evidence="7" key="1">
    <citation type="submission" date="2016-10" db="EMBL/GenBank/DDBJ databases">
        <authorList>
            <person name="Varghese N."/>
            <person name="Submissions S."/>
        </authorList>
    </citation>
    <scope>NUCLEOTIDE SEQUENCE [LARGE SCALE GENOMIC DNA]</scope>
    <source>
        <strain evidence="7">CGMCC 1.8911</strain>
    </source>
</reference>
<feature type="domain" description="BPL/LPL catalytic" evidence="4">
    <location>
        <begin position="37"/>
        <end position="219"/>
    </location>
</feature>
<dbReference type="InterPro" id="IPR050664">
    <property type="entry name" value="Octanoyltrans_LipM/LipL"/>
</dbReference>
<dbReference type="OrthoDB" id="2080934at2"/>
<dbReference type="Proteomes" id="UP001519348">
    <property type="component" value="Unassembled WGS sequence"/>
</dbReference>
<keyword evidence="8" id="KW-1185">Reference proteome</keyword>
<evidence type="ECO:0000256" key="3">
    <source>
        <dbReference type="HAMAP-Rule" id="MF_02119"/>
    </source>
</evidence>
<dbReference type="EMBL" id="FNFI01000007">
    <property type="protein sequence ID" value="SDK32154.1"/>
    <property type="molecule type" value="Genomic_DNA"/>
</dbReference>
<organism evidence="6 7">
    <name type="scientific">Jeotgalicoccus aerolatus</name>
    <dbReference type="NCBI Taxonomy" id="709510"/>
    <lineage>
        <taxon>Bacteria</taxon>
        <taxon>Bacillati</taxon>
        <taxon>Bacillota</taxon>
        <taxon>Bacilli</taxon>
        <taxon>Bacillales</taxon>
        <taxon>Staphylococcaceae</taxon>
        <taxon>Jeotgalicoccus</taxon>
    </lineage>
</organism>
<dbReference type="GO" id="GO:0009107">
    <property type="term" value="P:lipoate biosynthetic process"/>
    <property type="evidence" value="ECO:0007669"/>
    <property type="project" value="UniProtKB-UniRule"/>
</dbReference>
<keyword evidence="2 3" id="KW-0012">Acyltransferase</keyword>
<dbReference type="HAMAP" id="MF_02119">
    <property type="entry name" value="LipL"/>
    <property type="match status" value="1"/>
</dbReference>
<evidence type="ECO:0000259" key="4">
    <source>
        <dbReference type="PROSITE" id="PS51733"/>
    </source>
</evidence>
<reference evidence="6" key="2">
    <citation type="submission" date="2016-10" db="EMBL/GenBank/DDBJ databases">
        <authorList>
            <person name="de Groot N.N."/>
        </authorList>
    </citation>
    <scope>NUCLEOTIDE SEQUENCE [LARGE SCALE GENOMIC DNA]</scope>
    <source>
        <strain evidence="6">CGMCC 1.8911</strain>
    </source>
</reference>
<reference evidence="5 8" key="3">
    <citation type="submission" date="2021-03" db="EMBL/GenBank/DDBJ databases">
        <title>Genomic Encyclopedia of Type Strains, Phase IV (KMG-IV): sequencing the most valuable type-strain genomes for metagenomic binning, comparative biology and taxonomic classification.</title>
        <authorList>
            <person name="Goeker M."/>
        </authorList>
    </citation>
    <scope>NUCLEOTIDE SEQUENCE [LARGE SCALE GENOMIC DNA]</scope>
    <source>
        <strain evidence="5 8">DSM 22420</strain>
    </source>
</reference>
<name>A0A1G9AZ65_9STAP</name>
<feature type="active site" description="Acyl-thioester intermediate" evidence="3">
    <location>
        <position position="139"/>
    </location>
</feature>
<dbReference type="InterPro" id="IPR004143">
    <property type="entry name" value="BPL_LPL_catalytic"/>
</dbReference>
<protein>
    <recommendedName>
        <fullName evidence="3">Octanoyl-[GcvH]:protein N-octanoyltransferase</fullName>
        <ecNumber evidence="3">2.3.1.204</ecNumber>
    </recommendedName>
    <alternativeName>
        <fullName evidence="3">Octanoyl-[GcvH]:E2 amidotransferase</fullName>
    </alternativeName>
</protein>
<sequence>MTAEIFKGPVQVIDKRQTENPLESFAFDDFLQHQISEDHIPKVRFWVHSPYIILGLQDARLPSLTYGLDYINDAGFNYIVRNSGGLGVVLDEGVLNISLILPKADFQYIENGYDIMTMLVKKMFPEGHIEAYEITESYCPGTYDLSISGKKFAGISQRRIKDGVAVQIYLSVTGSGAKRAQMMKEFYRDANALLSEKFSYPNINPDKMASLNELLGMDLSIEQVEERTLNALRSMGAELETFPVLDNEQALQYAQFLRNIEARNRKYVSFD</sequence>
<dbReference type="GO" id="GO:0033819">
    <property type="term" value="F:lipoyl(octanoyl) transferase activity"/>
    <property type="evidence" value="ECO:0007669"/>
    <property type="project" value="InterPro"/>
</dbReference>
<dbReference type="CDD" id="cd16443">
    <property type="entry name" value="LplA"/>
    <property type="match status" value="1"/>
</dbReference>
<evidence type="ECO:0000256" key="1">
    <source>
        <dbReference type="ARBA" id="ARBA00022679"/>
    </source>
</evidence>
<evidence type="ECO:0000313" key="8">
    <source>
        <dbReference type="Proteomes" id="UP001519348"/>
    </source>
</evidence>
<dbReference type="PANTHER" id="PTHR43679:SF2">
    <property type="entry name" value="OCTANOYL-[GCVH]:PROTEIN N-OCTANOYLTRANSFERASE"/>
    <property type="match status" value="1"/>
</dbReference>
<evidence type="ECO:0000313" key="7">
    <source>
        <dbReference type="Proteomes" id="UP000242700"/>
    </source>
</evidence>
<dbReference type="STRING" id="586411.SAMN05216187_10730"/>
<dbReference type="Proteomes" id="UP000242700">
    <property type="component" value="Unassembled WGS sequence"/>
</dbReference>
<comment type="miscellaneous">
    <text evidence="3">The reaction proceeds via a thioester-linked acyl-enzyme intermediate.</text>
</comment>
<dbReference type="AlphaFoldDB" id="A0A1G9AZ65"/>
<dbReference type="InterPro" id="IPR045864">
    <property type="entry name" value="aa-tRNA-synth_II/BPL/LPL"/>
</dbReference>
<dbReference type="PROSITE" id="PS51733">
    <property type="entry name" value="BPL_LPL_CATALYTIC"/>
    <property type="match status" value="1"/>
</dbReference>
<dbReference type="PANTHER" id="PTHR43679">
    <property type="entry name" value="OCTANOYLTRANSFERASE LIPM-RELATED"/>
    <property type="match status" value="1"/>
</dbReference>
<comment type="similarity">
    <text evidence="3">Belongs to the octanoyltransferase LipL family.</text>
</comment>
<evidence type="ECO:0000256" key="2">
    <source>
        <dbReference type="ARBA" id="ARBA00023315"/>
    </source>
</evidence>
<dbReference type="InterPro" id="IPR024897">
    <property type="entry name" value="LipL"/>
</dbReference>
<dbReference type="Pfam" id="PF21948">
    <property type="entry name" value="LplA-B_cat"/>
    <property type="match status" value="1"/>
</dbReference>
<dbReference type="SUPFAM" id="SSF55681">
    <property type="entry name" value="Class II aaRS and biotin synthetases"/>
    <property type="match status" value="1"/>
</dbReference>
<dbReference type="EMBL" id="JAGGKN010000003">
    <property type="protein sequence ID" value="MBP1952064.1"/>
    <property type="molecule type" value="Genomic_DNA"/>
</dbReference>